<dbReference type="Proteomes" id="UP001177021">
    <property type="component" value="Unassembled WGS sequence"/>
</dbReference>
<evidence type="ECO:0000313" key="2">
    <source>
        <dbReference type="Proteomes" id="UP001177021"/>
    </source>
</evidence>
<evidence type="ECO:0000313" key="1">
    <source>
        <dbReference type="EMBL" id="CAJ2673294.1"/>
    </source>
</evidence>
<reference evidence="1" key="1">
    <citation type="submission" date="2023-10" db="EMBL/GenBank/DDBJ databases">
        <authorList>
            <person name="Rodriguez Cubillos JULIANA M."/>
            <person name="De Vega J."/>
        </authorList>
    </citation>
    <scope>NUCLEOTIDE SEQUENCE</scope>
</reference>
<proteinExistence type="predicted"/>
<accession>A0ACB0LUS1</accession>
<gene>
    <name evidence="1" type="ORF">MILVUS5_LOCUS36794</name>
</gene>
<keyword evidence="2" id="KW-1185">Reference proteome</keyword>
<organism evidence="1 2">
    <name type="scientific">Trifolium pratense</name>
    <name type="common">Red clover</name>
    <dbReference type="NCBI Taxonomy" id="57577"/>
    <lineage>
        <taxon>Eukaryota</taxon>
        <taxon>Viridiplantae</taxon>
        <taxon>Streptophyta</taxon>
        <taxon>Embryophyta</taxon>
        <taxon>Tracheophyta</taxon>
        <taxon>Spermatophyta</taxon>
        <taxon>Magnoliopsida</taxon>
        <taxon>eudicotyledons</taxon>
        <taxon>Gunneridae</taxon>
        <taxon>Pentapetalae</taxon>
        <taxon>rosids</taxon>
        <taxon>fabids</taxon>
        <taxon>Fabales</taxon>
        <taxon>Fabaceae</taxon>
        <taxon>Papilionoideae</taxon>
        <taxon>50 kb inversion clade</taxon>
        <taxon>NPAAA clade</taxon>
        <taxon>Hologalegina</taxon>
        <taxon>IRL clade</taxon>
        <taxon>Trifolieae</taxon>
        <taxon>Trifolium</taxon>
    </lineage>
</organism>
<protein>
    <submittedName>
        <fullName evidence="1">Uncharacterized protein</fullName>
    </submittedName>
</protein>
<name>A0ACB0LUS1_TRIPR</name>
<dbReference type="EMBL" id="CASHSV030000716">
    <property type="protein sequence ID" value="CAJ2673294.1"/>
    <property type="molecule type" value="Genomic_DNA"/>
</dbReference>
<sequence length="149" mass="17039">MRKKVTPSSTFHNPFSSYNYHDDNNKHTKINAANLQGSTRMYKCDLCSKSFSSGNALGGHKSSHKKQKTHHDDDNNEKQEHSCCQVCKKFFSSNKALYGHMRSHKRDGKKVIHPPPTISSSLEHNNDVDEDRFLLRESVLDLSNYFPQG</sequence>
<comment type="caution">
    <text evidence="1">The sequence shown here is derived from an EMBL/GenBank/DDBJ whole genome shotgun (WGS) entry which is preliminary data.</text>
</comment>